<sequence>MSNAVPPLLTTLVDDAAVFPPGSATLADAIPAHEAHRRSWYAQLIGPLLVPVADREAVPPGTAIGLIGEPPPDLAPSVRQVECPVAKRGEDPLPGIERMAPLIRKNGMLQWYLEVPLAWGLVTGLDAIAALRGDGLPVAAKFRTGGLAAELFPTPVELAAVICACRDRDLPFKLTAGLHHAVRHTDAETGLVHHGFLNILAAVLAAVDGAEPGDLALLLASTEGHPLADLVRPQLHRERPLWVGFGSCSVQDPVGDLVTLGLLDRPVAS</sequence>
<gene>
    <name evidence="1" type="ORF">GCM10017581_005440</name>
</gene>
<organism evidence="1 2">
    <name type="scientific">Dactylosporangium matsuzakiense</name>
    <dbReference type="NCBI Taxonomy" id="53360"/>
    <lineage>
        <taxon>Bacteria</taxon>
        <taxon>Bacillati</taxon>
        <taxon>Actinomycetota</taxon>
        <taxon>Actinomycetes</taxon>
        <taxon>Micromonosporales</taxon>
        <taxon>Micromonosporaceae</taxon>
        <taxon>Dactylosporangium</taxon>
    </lineage>
</organism>
<protein>
    <submittedName>
        <fullName evidence="1">Uncharacterized protein</fullName>
    </submittedName>
</protein>
<reference evidence="1" key="2">
    <citation type="submission" date="2023-01" db="EMBL/GenBank/DDBJ databases">
        <authorList>
            <person name="Sun Q."/>
            <person name="Evtushenko L."/>
        </authorList>
    </citation>
    <scope>NUCLEOTIDE SEQUENCE</scope>
    <source>
        <strain evidence="1">VKM Ac-1321</strain>
    </source>
</reference>
<dbReference type="AlphaFoldDB" id="A0A9W6KDL6"/>
<accession>A0A9W6KDL6</accession>
<evidence type="ECO:0000313" key="1">
    <source>
        <dbReference type="EMBL" id="GLK98803.1"/>
    </source>
</evidence>
<dbReference type="EMBL" id="BSFP01000002">
    <property type="protein sequence ID" value="GLK98803.1"/>
    <property type="molecule type" value="Genomic_DNA"/>
</dbReference>
<name>A0A9W6KDL6_9ACTN</name>
<comment type="caution">
    <text evidence="1">The sequence shown here is derived from an EMBL/GenBank/DDBJ whole genome shotgun (WGS) entry which is preliminary data.</text>
</comment>
<evidence type="ECO:0000313" key="2">
    <source>
        <dbReference type="Proteomes" id="UP001143480"/>
    </source>
</evidence>
<dbReference type="Proteomes" id="UP001143480">
    <property type="component" value="Unassembled WGS sequence"/>
</dbReference>
<reference evidence="1" key="1">
    <citation type="journal article" date="2014" name="Int. J. Syst. Evol. Microbiol.">
        <title>Complete genome sequence of Corynebacterium casei LMG S-19264T (=DSM 44701T), isolated from a smear-ripened cheese.</title>
        <authorList>
            <consortium name="US DOE Joint Genome Institute (JGI-PGF)"/>
            <person name="Walter F."/>
            <person name="Albersmeier A."/>
            <person name="Kalinowski J."/>
            <person name="Ruckert C."/>
        </authorList>
    </citation>
    <scope>NUCLEOTIDE SEQUENCE</scope>
    <source>
        <strain evidence="1">VKM Ac-1321</strain>
    </source>
</reference>
<proteinExistence type="predicted"/>
<dbReference type="RefSeq" id="WP_261962316.1">
    <property type="nucleotide sequence ID" value="NZ_BAAAXA010000001.1"/>
</dbReference>
<keyword evidence="2" id="KW-1185">Reference proteome</keyword>